<keyword evidence="1" id="KW-0229">DNA integration</keyword>
<evidence type="ECO:0000256" key="5">
    <source>
        <dbReference type="PROSITE-ProRule" id="PRU10137"/>
    </source>
</evidence>
<organism evidence="7 8">
    <name type="scientific">Cardiobacterium valvarum F0432</name>
    <dbReference type="NCBI Taxonomy" id="797473"/>
    <lineage>
        <taxon>Bacteria</taxon>
        <taxon>Pseudomonadati</taxon>
        <taxon>Pseudomonadota</taxon>
        <taxon>Gammaproteobacteria</taxon>
        <taxon>Cardiobacteriales</taxon>
        <taxon>Cardiobacteriaceae</taxon>
        <taxon>Cardiobacterium</taxon>
    </lineage>
</organism>
<dbReference type="InterPro" id="IPR006119">
    <property type="entry name" value="Resolv_N"/>
</dbReference>
<accession>G9ZG50</accession>
<name>G9ZG50_9GAMM</name>
<dbReference type="EMBL" id="AGCM01000101">
    <property type="protein sequence ID" value="EHM53406.1"/>
    <property type="molecule type" value="Genomic_DNA"/>
</dbReference>
<sequence length="58" mass="6575">MKIGYARVSTDDQELGLQIDALQEAKCDKIFQDKMSGTKKERPGLEQMLEFARRATAL</sequence>
<dbReference type="AlphaFoldDB" id="G9ZG50"/>
<comment type="caution">
    <text evidence="7">The sequence shown here is derived from an EMBL/GenBank/DDBJ whole genome shotgun (WGS) entry which is preliminary data.</text>
</comment>
<evidence type="ECO:0000256" key="2">
    <source>
        <dbReference type="ARBA" id="ARBA00023125"/>
    </source>
</evidence>
<dbReference type="InterPro" id="IPR036162">
    <property type="entry name" value="Resolvase-like_N_sf"/>
</dbReference>
<dbReference type="CDD" id="cd03768">
    <property type="entry name" value="SR_ResInv"/>
    <property type="match status" value="1"/>
</dbReference>
<dbReference type="PROSITE" id="PS00397">
    <property type="entry name" value="RECOMBINASES_1"/>
    <property type="match status" value="1"/>
</dbReference>
<dbReference type="Pfam" id="PF00239">
    <property type="entry name" value="Resolvase"/>
    <property type="match status" value="1"/>
</dbReference>
<dbReference type="SUPFAM" id="SSF53041">
    <property type="entry name" value="Resolvase-like"/>
    <property type="match status" value="1"/>
</dbReference>
<evidence type="ECO:0000313" key="8">
    <source>
        <dbReference type="Proteomes" id="UP000004750"/>
    </source>
</evidence>
<proteinExistence type="predicted"/>
<evidence type="ECO:0000256" key="1">
    <source>
        <dbReference type="ARBA" id="ARBA00022908"/>
    </source>
</evidence>
<evidence type="ECO:0000256" key="3">
    <source>
        <dbReference type="ARBA" id="ARBA00023172"/>
    </source>
</evidence>
<dbReference type="GO" id="GO:0000150">
    <property type="term" value="F:DNA strand exchange activity"/>
    <property type="evidence" value="ECO:0007669"/>
    <property type="project" value="InterPro"/>
</dbReference>
<keyword evidence="3" id="KW-0233">DNA recombination</keyword>
<dbReference type="GO" id="GO:0003677">
    <property type="term" value="F:DNA binding"/>
    <property type="evidence" value="ECO:0007669"/>
    <property type="project" value="UniProtKB-KW"/>
</dbReference>
<dbReference type="STRING" id="797473.HMPREF9080_01764"/>
<dbReference type="InterPro" id="IPR006118">
    <property type="entry name" value="Recombinase_CS"/>
</dbReference>
<dbReference type="PROSITE" id="PS51736">
    <property type="entry name" value="RECOMBINASES_3"/>
    <property type="match status" value="1"/>
</dbReference>
<feature type="domain" description="Resolvase/invertase-type recombinase catalytic" evidence="6">
    <location>
        <begin position="1"/>
        <end position="58"/>
    </location>
</feature>
<dbReference type="Gene3D" id="3.40.50.1390">
    <property type="entry name" value="Resolvase, N-terminal catalytic domain"/>
    <property type="match status" value="1"/>
</dbReference>
<feature type="active site" description="O-(5'-phospho-DNA)-serine intermediate" evidence="4 5">
    <location>
        <position position="9"/>
    </location>
</feature>
<evidence type="ECO:0000313" key="7">
    <source>
        <dbReference type="EMBL" id="EHM53406.1"/>
    </source>
</evidence>
<gene>
    <name evidence="7" type="ORF">HMPREF9080_01764</name>
</gene>
<reference evidence="7 8" key="1">
    <citation type="submission" date="2011-08" db="EMBL/GenBank/DDBJ databases">
        <authorList>
            <person name="Weinstock G."/>
            <person name="Sodergren E."/>
            <person name="Clifton S."/>
            <person name="Fulton L."/>
            <person name="Fulton B."/>
            <person name="Courtney L."/>
            <person name="Fronick C."/>
            <person name="Harrison M."/>
            <person name="Strong C."/>
            <person name="Farmer C."/>
            <person name="Delahaunty K."/>
            <person name="Markovic C."/>
            <person name="Hall O."/>
            <person name="Minx P."/>
            <person name="Tomlinson C."/>
            <person name="Mitreva M."/>
            <person name="Hou S."/>
            <person name="Chen J."/>
            <person name="Wollam A."/>
            <person name="Pepin K.H."/>
            <person name="Johnson M."/>
            <person name="Bhonagiri V."/>
            <person name="Zhang X."/>
            <person name="Suruliraj S."/>
            <person name="Warren W."/>
            <person name="Chinwalla A."/>
            <person name="Mardis E.R."/>
            <person name="Wilson R.K."/>
        </authorList>
    </citation>
    <scope>NUCLEOTIDE SEQUENCE [LARGE SCALE GENOMIC DNA]</scope>
    <source>
        <strain evidence="7 8">F0432</strain>
    </source>
</reference>
<evidence type="ECO:0000259" key="6">
    <source>
        <dbReference type="PROSITE" id="PS51736"/>
    </source>
</evidence>
<dbReference type="HOGENOM" id="CLU_010686_13_5_6"/>
<evidence type="ECO:0000256" key="4">
    <source>
        <dbReference type="PIRSR" id="PIRSR606118-50"/>
    </source>
</evidence>
<keyword evidence="2" id="KW-0238">DNA-binding</keyword>
<dbReference type="GO" id="GO:0015074">
    <property type="term" value="P:DNA integration"/>
    <property type="evidence" value="ECO:0007669"/>
    <property type="project" value="UniProtKB-KW"/>
</dbReference>
<protein>
    <recommendedName>
        <fullName evidence="6">Resolvase/invertase-type recombinase catalytic domain-containing protein</fullName>
    </recommendedName>
</protein>
<dbReference type="Proteomes" id="UP000004750">
    <property type="component" value="Unassembled WGS sequence"/>
</dbReference>